<name>A0AAJ0U458_9GAMM</name>
<reference evidence="1" key="2">
    <citation type="journal article" date="2020" name="Microorganisms">
        <title>Osmotic Adaptation and Compatible Solute Biosynthesis of Phototrophic Bacteria as Revealed from Genome Analyses.</title>
        <authorList>
            <person name="Imhoff J.F."/>
            <person name="Rahn T."/>
            <person name="Kunzel S."/>
            <person name="Keller A."/>
            <person name="Neulinger S.C."/>
        </authorList>
    </citation>
    <scope>NUCLEOTIDE SEQUENCE</scope>
    <source>
        <strain evidence="1">DSM 11080</strain>
    </source>
</reference>
<keyword evidence="2" id="KW-1185">Reference proteome</keyword>
<organism evidence="1 2">
    <name type="scientific">Halochromatium glycolicum</name>
    <dbReference type="NCBI Taxonomy" id="85075"/>
    <lineage>
        <taxon>Bacteria</taxon>
        <taxon>Pseudomonadati</taxon>
        <taxon>Pseudomonadota</taxon>
        <taxon>Gammaproteobacteria</taxon>
        <taxon>Chromatiales</taxon>
        <taxon>Chromatiaceae</taxon>
        <taxon>Halochromatium</taxon>
    </lineage>
</organism>
<evidence type="ECO:0000313" key="2">
    <source>
        <dbReference type="Proteomes" id="UP001296776"/>
    </source>
</evidence>
<reference evidence="1" key="1">
    <citation type="submission" date="2017-08" db="EMBL/GenBank/DDBJ databases">
        <authorList>
            <person name="Imhoff J.F."/>
            <person name="Rahn T."/>
            <person name="Kuenzel S."/>
            <person name="Neulinger S.C."/>
        </authorList>
    </citation>
    <scope>NUCLEOTIDE SEQUENCE</scope>
    <source>
        <strain evidence="1">DSM 11080</strain>
    </source>
</reference>
<gene>
    <name evidence="1" type="ORF">CKO40_10535</name>
</gene>
<dbReference type="AlphaFoldDB" id="A0AAJ0U458"/>
<evidence type="ECO:0000313" key="1">
    <source>
        <dbReference type="EMBL" id="MBK1704963.1"/>
    </source>
</evidence>
<accession>A0AAJ0U458</accession>
<protein>
    <submittedName>
        <fullName evidence="1">Uncharacterized protein</fullName>
    </submittedName>
</protein>
<dbReference type="Proteomes" id="UP001296776">
    <property type="component" value="Unassembled WGS sequence"/>
</dbReference>
<sequence length="108" mass="12023">MQHFRMPLRPGLTLRIAHCDQEAPRADLPLGVGQVVRHPGIGPPSPPVGAHVAGRHIVQQCLLQVFVLAKLRWNRIDLLSIRFGWLERQPMLCVEPITIALSFLAVIA</sequence>
<dbReference type="EMBL" id="NRSJ01000017">
    <property type="protein sequence ID" value="MBK1704963.1"/>
    <property type="molecule type" value="Genomic_DNA"/>
</dbReference>
<proteinExistence type="predicted"/>
<comment type="caution">
    <text evidence="1">The sequence shown here is derived from an EMBL/GenBank/DDBJ whole genome shotgun (WGS) entry which is preliminary data.</text>
</comment>